<feature type="domain" description="DUF7244" evidence="1">
    <location>
        <begin position="19"/>
        <end position="48"/>
    </location>
</feature>
<gene>
    <name evidence="2" type="ORF">PRIP_14782</name>
</gene>
<dbReference type="Proteomes" id="UP000019248">
    <property type="component" value="Unassembled WGS sequence"/>
</dbReference>
<name>W7DCC0_9LIST</name>
<dbReference type="EMBL" id="AODL01000030">
    <property type="protein sequence ID" value="EUJ42928.1"/>
    <property type="molecule type" value="Genomic_DNA"/>
</dbReference>
<dbReference type="InterPro" id="IPR055668">
    <property type="entry name" value="DUF7244"/>
</dbReference>
<sequence>MGNKQFKAVQTLCSEGKVFKRGSVYEAVYTKNGYYKLYAENGYFIFAPYLIDRVMDIWKNHLVEIPHSN</sequence>
<evidence type="ECO:0000313" key="3">
    <source>
        <dbReference type="Proteomes" id="UP000019248"/>
    </source>
</evidence>
<keyword evidence="3" id="KW-1185">Reference proteome</keyword>
<dbReference type="PATRIC" id="fig|1265816.5.peg.2920"/>
<dbReference type="RefSeq" id="WP_036101781.1">
    <property type="nucleotide sequence ID" value="NZ_AODL01000030.1"/>
</dbReference>
<reference evidence="2 3" key="1">
    <citation type="journal article" date="2014" name="Int. J. Syst. Evol. Microbiol.">
        <title>Listeria floridensis sp. nov., Listeria aquatica sp. nov., Listeria cornellensis sp. nov., Listeria riparia sp. nov. and Listeria grandensis sp. nov., from agricultural and natural environments.</title>
        <authorList>
            <person name="den Bakker H.C."/>
            <person name="Warchocki S."/>
            <person name="Wright E.M."/>
            <person name="Allred A.F."/>
            <person name="Ahlstrom C."/>
            <person name="Manuel C.S."/>
            <person name="Stasiewicz M.J."/>
            <person name="Burrell A."/>
            <person name="Roof S."/>
            <person name="Strawn L."/>
            <person name="Fortes E.D."/>
            <person name="Nightingale K.K."/>
            <person name="Kephart D."/>
            <person name="Wiedmann M."/>
        </authorList>
    </citation>
    <scope>NUCLEOTIDE SEQUENCE [LARGE SCALE GENOMIC DNA]</scope>
    <source>
        <strain evidence="2 3">FSL S10-1204</strain>
    </source>
</reference>
<proteinExistence type="predicted"/>
<evidence type="ECO:0000313" key="2">
    <source>
        <dbReference type="EMBL" id="EUJ42928.1"/>
    </source>
</evidence>
<dbReference type="AlphaFoldDB" id="W7DCC0"/>
<dbReference type="Pfam" id="PF23896">
    <property type="entry name" value="DUF7244"/>
    <property type="match status" value="1"/>
</dbReference>
<protein>
    <recommendedName>
        <fullName evidence="1">DUF7244 domain-containing protein</fullName>
    </recommendedName>
</protein>
<accession>W7DCC0</accession>
<evidence type="ECO:0000259" key="1">
    <source>
        <dbReference type="Pfam" id="PF23896"/>
    </source>
</evidence>
<comment type="caution">
    <text evidence="2">The sequence shown here is derived from an EMBL/GenBank/DDBJ whole genome shotgun (WGS) entry which is preliminary data.</text>
</comment>
<organism evidence="2 3">
    <name type="scientific">Listeria riparia FSL S10-1204</name>
    <dbReference type="NCBI Taxonomy" id="1265816"/>
    <lineage>
        <taxon>Bacteria</taxon>
        <taxon>Bacillati</taxon>
        <taxon>Bacillota</taxon>
        <taxon>Bacilli</taxon>
        <taxon>Bacillales</taxon>
        <taxon>Listeriaceae</taxon>
        <taxon>Listeria</taxon>
    </lineage>
</organism>